<reference evidence="6 7" key="1">
    <citation type="journal article" date="2016" name="Nat. Commun.">
        <title>Ectomycorrhizal ecology is imprinted in the genome of the dominant symbiotic fungus Cenococcum geophilum.</title>
        <authorList>
            <consortium name="DOE Joint Genome Institute"/>
            <person name="Peter M."/>
            <person name="Kohler A."/>
            <person name="Ohm R.A."/>
            <person name="Kuo A."/>
            <person name="Krutzmann J."/>
            <person name="Morin E."/>
            <person name="Arend M."/>
            <person name="Barry K.W."/>
            <person name="Binder M."/>
            <person name="Choi C."/>
            <person name="Clum A."/>
            <person name="Copeland A."/>
            <person name="Grisel N."/>
            <person name="Haridas S."/>
            <person name="Kipfer T."/>
            <person name="LaButti K."/>
            <person name="Lindquist E."/>
            <person name="Lipzen A."/>
            <person name="Maire R."/>
            <person name="Meier B."/>
            <person name="Mihaltcheva S."/>
            <person name="Molinier V."/>
            <person name="Murat C."/>
            <person name="Poggeler S."/>
            <person name="Quandt C.A."/>
            <person name="Sperisen C."/>
            <person name="Tritt A."/>
            <person name="Tisserant E."/>
            <person name="Crous P.W."/>
            <person name="Henrissat B."/>
            <person name="Nehls U."/>
            <person name="Egli S."/>
            <person name="Spatafora J.W."/>
            <person name="Grigoriev I.V."/>
            <person name="Martin F.M."/>
        </authorList>
    </citation>
    <scope>NUCLEOTIDE SEQUENCE [LARGE SCALE GENOMIC DNA]</scope>
    <source>
        <strain evidence="6 7">CBS 459.81</strain>
    </source>
</reference>
<protein>
    <submittedName>
        <fullName evidence="6">Glycoside hydrolase family 43 protein</fullName>
    </submittedName>
</protein>
<feature type="non-terminal residue" evidence="6">
    <location>
        <position position="1"/>
    </location>
</feature>
<organism evidence="6 7">
    <name type="scientific">Lepidopterella palustris CBS 459.81</name>
    <dbReference type="NCBI Taxonomy" id="1314670"/>
    <lineage>
        <taxon>Eukaryota</taxon>
        <taxon>Fungi</taxon>
        <taxon>Dikarya</taxon>
        <taxon>Ascomycota</taxon>
        <taxon>Pezizomycotina</taxon>
        <taxon>Dothideomycetes</taxon>
        <taxon>Pleosporomycetidae</taxon>
        <taxon>Mytilinidiales</taxon>
        <taxon>Argynnaceae</taxon>
        <taxon>Lepidopterella</taxon>
    </lineage>
</organism>
<dbReference type="GO" id="GO:0004553">
    <property type="term" value="F:hydrolase activity, hydrolyzing O-glycosyl compounds"/>
    <property type="evidence" value="ECO:0007669"/>
    <property type="project" value="InterPro"/>
</dbReference>
<dbReference type="InterPro" id="IPR023296">
    <property type="entry name" value="Glyco_hydro_beta-prop_sf"/>
</dbReference>
<feature type="site" description="Important for catalytic activity, responsible for pKa modulation of the active site Glu and correct orientation of both the proton donor and substrate" evidence="4">
    <location>
        <position position="170"/>
    </location>
</feature>
<dbReference type="InterPro" id="IPR051795">
    <property type="entry name" value="Glycosyl_Hydrlase_43"/>
</dbReference>
<dbReference type="GO" id="GO:0005975">
    <property type="term" value="P:carbohydrate metabolic process"/>
    <property type="evidence" value="ECO:0007669"/>
    <property type="project" value="InterPro"/>
</dbReference>
<dbReference type="PANTHER" id="PTHR42812:SF5">
    <property type="entry name" value="ENDO-ARABINASE"/>
    <property type="match status" value="1"/>
</dbReference>
<keyword evidence="3 5" id="KW-0326">Glycosidase</keyword>
<accession>A0A8E2EHH9</accession>
<evidence type="ECO:0000256" key="2">
    <source>
        <dbReference type="ARBA" id="ARBA00022801"/>
    </source>
</evidence>
<evidence type="ECO:0000313" key="6">
    <source>
        <dbReference type="EMBL" id="OCK84036.1"/>
    </source>
</evidence>
<dbReference type="Pfam" id="PF04616">
    <property type="entry name" value="Glyco_hydro_43"/>
    <property type="match status" value="1"/>
</dbReference>
<dbReference type="Gene3D" id="2.115.10.20">
    <property type="entry name" value="Glycosyl hydrolase domain, family 43"/>
    <property type="match status" value="1"/>
</dbReference>
<dbReference type="EMBL" id="KV744846">
    <property type="protein sequence ID" value="OCK84036.1"/>
    <property type="molecule type" value="Genomic_DNA"/>
</dbReference>
<dbReference type="PANTHER" id="PTHR42812">
    <property type="entry name" value="BETA-XYLOSIDASE"/>
    <property type="match status" value="1"/>
</dbReference>
<gene>
    <name evidence="6" type="ORF">K432DRAFT_275433</name>
</gene>
<dbReference type="SUPFAM" id="SSF75005">
    <property type="entry name" value="Arabinanase/levansucrase/invertase"/>
    <property type="match status" value="1"/>
</dbReference>
<evidence type="ECO:0000256" key="5">
    <source>
        <dbReference type="RuleBase" id="RU361187"/>
    </source>
</evidence>
<evidence type="ECO:0000256" key="1">
    <source>
        <dbReference type="ARBA" id="ARBA00009865"/>
    </source>
</evidence>
<comment type="similarity">
    <text evidence="1 5">Belongs to the glycosyl hydrolase 43 family.</text>
</comment>
<dbReference type="OrthoDB" id="3879658at2759"/>
<name>A0A8E2EHH9_9PEZI</name>
<dbReference type="CDD" id="cd08999">
    <property type="entry name" value="GH43_ABN-like"/>
    <property type="match status" value="1"/>
</dbReference>
<keyword evidence="2 5" id="KW-0378">Hydrolase</keyword>
<keyword evidence="7" id="KW-1185">Reference proteome</keyword>
<evidence type="ECO:0000313" key="7">
    <source>
        <dbReference type="Proteomes" id="UP000250266"/>
    </source>
</evidence>
<evidence type="ECO:0000256" key="3">
    <source>
        <dbReference type="ARBA" id="ARBA00023295"/>
    </source>
</evidence>
<dbReference type="InterPro" id="IPR006710">
    <property type="entry name" value="Glyco_hydro_43"/>
</dbReference>
<proteinExistence type="inferred from homology"/>
<sequence length="343" mass="37273">PFHEALLTNFPDPAIFKHNETWYAFATNNAAGVLHQPLNKSAQDYGKAHIQLAISTDFGNWTLQNYTSDPLPTLGDWVATGYMNMNTTSQFNASDILLNYTVAVPRSNVWAPDLLQRPSDKKFILYYSATAANATRNHCVGAAIADLPQGPYKPLPTPIACPTYLGGAIDPSPFIDVDGKIYLAYKVDGNNNGHGGICGNTIPPLVNTPILLQRLAEDAVTPVGPSLDIMDRIREDGPLVEAPALVRSDEGVYFLFFSSGCTRMPSYDLKYATSTNVTGPYKRASRPLLLTGDWGLLAPGSVSVRCDAKRWRMAFHARVNTSFGGVRAMFTTGLVLNGTSVLL</sequence>
<dbReference type="AlphaFoldDB" id="A0A8E2EHH9"/>
<dbReference type="Proteomes" id="UP000250266">
    <property type="component" value="Unassembled WGS sequence"/>
</dbReference>
<feature type="non-terminal residue" evidence="6">
    <location>
        <position position="343"/>
    </location>
</feature>
<evidence type="ECO:0000256" key="4">
    <source>
        <dbReference type="PIRSR" id="PIRSR606710-2"/>
    </source>
</evidence>